<name>A0A368G989_ANCCA</name>
<dbReference type="GO" id="GO:0016887">
    <property type="term" value="F:ATP hydrolysis activity"/>
    <property type="evidence" value="ECO:0007669"/>
    <property type="project" value="RHEA"/>
</dbReference>
<evidence type="ECO:0000256" key="1">
    <source>
        <dbReference type="RuleBase" id="RU363044"/>
    </source>
</evidence>
<keyword evidence="1" id="KW-0227">DNA damage</keyword>
<dbReference type="EC" id="5.6.2.3" evidence="1"/>
<dbReference type="EMBL" id="JOJR01000255">
    <property type="protein sequence ID" value="RCN40973.1"/>
    <property type="molecule type" value="Genomic_DNA"/>
</dbReference>
<evidence type="ECO:0000259" key="2">
    <source>
        <dbReference type="Pfam" id="PF05970"/>
    </source>
</evidence>
<dbReference type="GO" id="GO:0006281">
    <property type="term" value="P:DNA repair"/>
    <property type="evidence" value="ECO:0007669"/>
    <property type="project" value="UniProtKB-KW"/>
</dbReference>
<accession>A0A368G989</accession>
<comment type="cofactor">
    <cofactor evidence="1">
        <name>Mg(2+)</name>
        <dbReference type="ChEBI" id="CHEBI:18420"/>
    </cofactor>
</comment>
<dbReference type="AlphaFoldDB" id="A0A368G989"/>
<dbReference type="STRING" id="29170.A0A368G989"/>
<comment type="similarity">
    <text evidence="1">Belongs to the helicase family.</text>
</comment>
<keyword evidence="1" id="KW-0547">Nucleotide-binding</keyword>
<dbReference type="GO" id="GO:0043139">
    <property type="term" value="F:5'-3' DNA helicase activity"/>
    <property type="evidence" value="ECO:0007669"/>
    <property type="project" value="UniProtKB-EC"/>
</dbReference>
<comment type="caution">
    <text evidence="3">The sequence shown here is derived from an EMBL/GenBank/DDBJ whole genome shotgun (WGS) entry which is preliminary data.</text>
</comment>
<dbReference type="OrthoDB" id="10056572at2759"/>
<dbReference type="SUPFAM" id="SSF52540">
    <property type="entry name" value="P-loop containing nucleoside triphosphate hydrolases"/>
    <property type="match status" value="1"/>
</dbReference>
<keyword evidence="1" id="KW-0234">DNA repair</keyword>
<sequence length="216" mass="24638">MAPKCALEAVDVLLRDIMQNDKPFGGKLFIIGGDFRQVLPIVEHGRREDFVDACVKRSVLWSLFKVHCLQANMRARDAGRDWHDFLLDIGNAVANDAKGRVHVREELICTRNIVTEIFGETIDPSETENICERAILAPRNVHVRKLNDEALERLRVLRPQDERVYKSVDEAQYQEGNSGELHITEYLNVLEPTRMPPHELRLKKGAIVNCHAPPQS</sequence>
<dbReference type="GO" id="GO:0005524">
    <property type="term" value="F:ATP binding"/>
    <property type="evidence" value="ECO:0007669"/>
    <property type="project" value="UniProtKB-KW"/>
</dbReference>
<gene>
    <name evidence="3" type="ORF">ANCCAN_13078</name>
</gene>
<dbReference type="Pfam" id="PF05970">
    <property type="entry name" value="PIF1"/>
    <property type="match status" value="1"/>
</dbReference>
<organism evidence="3 4">
    <name type="scientific">Ancylostoma caninum</name>
    <name type="common">Dog hookworm</name>
    <dbReference type="NCBI Taxonomy" id="29170"/>
    <lineage>
        <taxon>Eukaryota</taxon>
        <taxon>Metazoa</taxon>
        <taxon>Ecdysozoa</taxon>
        <taxon>Nematoda</taxon>
        <taxon>Chromadorea</taxon>
        <taxon>Rhabditida</taxon>
        <taxon>Rhabditina</taxon>
        <taxon>Rhabditomorpha</taxon>
        <taxon>Strongyloidea</taxon>
        <taxon>Ancylostomatidae</taxon>
        <taxon>Ancylostomatinae</taxon>
        <taxon>Ancylostoma</taxon>
    </lineage>
</organism>
<keyword evidence="1" id="KW-0378">Hydrolase</keyword>
<keyword evidence="1" id="KW-0233">DNA recombination</keyword>
<dbReference type="PANTHER" id="PTHR10492">
    <property type="match status" value="1"/>
</dbReference>
<keyword evidence="4" id="KW-1185">Reference proteome</keyword>
<dbReference type="GO" id="GO:0006310">
    <property type="term" value="P:DNA recombination"/>
    <property type="evidence" value="ECO:0007669"/>
    <property type="project" value="UniProtKB-KW"/>
</dbReference>
<dbReference type="PANTHER" id="PTHR10492:SF57">
    <property type="entry name" value="ATP-DEPENDENT DNA HELICASE"/>
    <property type="match status" value="1"/>
</dbReference>
<dbReference type="InterPro" id="IPR027417">
    <property type="entry name" value="P-loop_NTPase"/>
</dbReference>
<evidence type="ECO:0000313" key="4">
    <source>
        <dbReference type="Proteomes" id="UP000252519"/>
    </source>
</evidence>
<dbReference type="Proteomes" id="UP000252519">
    <property type="component" value="Unassembled WGS sequence"/>
</dbReference>
<protein>
    <recommendedName>
        <fullName evidence="1">ATP-dependent DNA helicase</fullName>
        <ecNumber evidence="1">5.6.2.3</ecNumber>
    </recommendedName>
</protein>
<reference evidence="3 4" key="1">
    <citation type="submission" date="2014-10" db="EMBL/GenBank/DDBJ databases">
        <title>Draft genome of the hookworm Ancylostoma caninum.</title>
        <authorList>
            <person name="Mitreva M."/>
        </authorList>
    </citation>
    <scope>NUCLEOTIDE SEQUENCE [LARGE SCALE GENOMIC DNA]</scope>
    <source>
        <strain evidence="3 4">Baltimore</strain>
    </source>
</reference>
<keyword evidence="1" id="KW-0067">ATP-binding</keyword>
<comment type="catalytic activity">
    <reaction evidence="1">
        <text>ATP + H2O = ADP + phosphate + H(+)</text>
        <dbReference type="Rhea" id="RHEA:13065"/>
        <dbReference type="ChEBI" id="CHEBI:15377"/>
        <dbReference type="ChEBI" id="CHEBI:15378"/>
        <dbReference type="ChEBI" id="CHEBI:30616"/>
        <dbReference type="ChEBI" id="CHEBI:43474"/>
        <dbReference type="ChEBI" id="CHEBI:456216"/>
        <dbReference type="EC" id="5.6.2.3"/>
    </reaction>
</comment>
<keyword evidence="1" id="KW-0347">Helicase</keyword>
<proteinExistence type="inferred from homology"/>
<evidence type="ECO:0000313" key="3">
    <source>
        <dbReference type="EMBL" id="RCN40973.1"/>
    </source>
</evidence>
<dbReference type="GO" id="GO:0000723">
    <property type="term" value="P:telomere maintenance"/>
    <property type="evidence" value="ECO:0007669"/>
    <property type="project" value="InterPro"/>
</dbReference>
<feature type="domain" description="DNA helicase Pif1-like DEAD-box helicase" evidence="2">
    <location>
        <begin position="1"/>
        <end position="83"/>
    </location>
</feature>
<dbReference type="InterPro" id="IPR010285">
    <property type="entry name" value="DNA_helicase_pif1-like_DEAD"/>
</dbReference>